<evidence type="ECO:0000313" key="8">
    <source>
        <dbReference type="Proteomes" id="UP001501600"/>
    </source>
</evidence>
<feature type="signal peptide" evidence="3">
    <location>
        <begin position="1"/>
        <end position="25"/>
    </location>
</feature>
<sequence length="351" mass="38555">MDLHRGLIITLLITPLLACGQQSNAADEAKAAPLVPVETGAVSRESVSHYYRTTALLEAPEEAKVVARIDGIIETLAVEEGDRVQAGQLLATLDPRHHRLHLNKAQAELDVIDQELNRLAAIANRQLVSEETIAKLQYRREAALAQRDLAQLQWQYSQITAPIDGVIAKRHAKVGNMAKVQEVLFEVVQQHPLHAVVHLPEQELGRVRLQQEARLSLQGVDGPVPAQVLRIAPTVDPDTGTAKITLLVNNEARHLKAGMFSNVQLRFDTHENALVLPRIALIRQDLGHAVFVIKEGMAERREVTLGYSEGEQVEVVAGLTEGDQVVVRGHHQLHDGTEVTVIDPLQLAAGR</sequence>
<dbReference type="InterPro" id="IPR058625">
    <property type="entry name" value="MdtA-like_BSH"/>
</dbReference>
<gene>
    <name evidence="7" type="ORF">GCM10025772_10600</name>
</gene>
<dbReference type="PANTHER" id="PTHR30469:SF38">
    <property type="entry name" value="HLYD FAMILY SECRETION PROTEIN"/>
    <property type="match status" value="1"/>
</dbReference>
<dbReference type="Gene3D" id="2.40.420.20">
    <property type="match status" value="1"/>
</dbReference>
<dbReference type="Gene3D" id="1.10.287.470">
    <property type="entry name" value="Helix hairpin bin"/>
    <property type="match status" value="1"/>
</dbReference>
<keyword evidence="8" id="KW-1185">Reference proteome</keyword>
<dbReference type="Pfam" id="PF25954">
    <property type="entry name" value="Beta-barrel_RND_2"/>
    <property type="match status" value="1"/>
</dbReference>
<dbReference type="Gene3D" id="2.40.30.170">
    <property type="match status" value="1"/>
</dbReference>
<keyword evidence="2" id="KW-0175">Coiled coil</keyword>
<dbReference type="SUPFAM" id="SSF111369">
    <property type="entry name" value="HlyD-like secretion proteins"/>
    <property type="match status" value="1"/>
</dbReference>
<reference evidence="8" key="1">
    <citation type="journal article" date="2019" name="Int. J. Syst. Evol. Microbiol.">
        <title>The Global Catalogue of Microorganisms (GCM) 10K type strain sequencing project: providing services to taxonomists for standard genome sequencing and annotation.</title>
        <authorList>
            <consortium name="The Broad Institute Genomics Platform"/>
            <consortium name="The Broad Institute Genome Sequencing Center for Infectious Disease"/>
            <person name="Wu L."/>
            <person name="Ma J."/>
        </authorList>
    </citation>
    <scope>NUCLEOTIDE SEQUENCE [LARGE SCALE GENOMIC DNA]</scope>
    <source>
        <strain evidence="8">JCM 18720</strain>
    </source>
</reference>
<protein>
    <submittedName>
        <fullName evidence="7">Efflux RND transporter periplasmic adaptor subunit</fullName>
    </submittedName>
</protein>
<evidence type="ECO:0000256" key="2">
    <source>
        <dbReference type="SAM" id="Coils"/>
    </source>
</evidence>
<comment type="caution">
    <text evidence="7">The sequence shown here is derived from an EMBL/GenBank/DDBJ whole genome shotgun (WGS) entry which is preliminary data.</text>
</comment>
<accession>A0ABP9RY93</accession>
<evidence type="ECO:0000313" key="7">
    <source>
        <dbReference type="EMBL" id="GAA5189074.1"/>
    </source>
</evidence>
<dbReference type="PANTHER" id="PTHR30469">
    <property type="entry name" value="MULTIDRUG RESISTANCE PROTEIN MDTA"/>
    <property type="match status" value="1"/>
</dbReference>
<dbReference type="Pfam" id="PF25989">
    <property type="entry name" value="YknX_C"/>
    <property type="match status" value="1"/>
</dbReference>
<feature type="coiled-coil region" evidence="2">
    <location>
        <begin position="102"/>
        <end position="155"/>
    </location>
</feature>
<evidence type="ECO:0000259" key="4">
    <source>
        <dbReference type="Pfam" id="PF25917"/>
    </source>
</evidence>
<dbReference type="Gene3D" id="2.40.50.100">
    <property type="match status" value="1"/>
</dbReference>
<evidence type="ECO:0000259" key="5">
    <source>
        <dbReference type="Pfam" id="PF25954"/>
    </source>
</evidence>
<feature type="domain" description="CusB-like beta-barrel" evidence="5">
    <location>
        <begin position="196"/>
        <end position="266"/>
    </location>
</feature>
<dbReference type="InterPro" id="IPR058637">
    <property type="entry name" value="YknX-like_C"/>
</dbReference>
<evidence type="ECO:0000256" key="1">
    <source>
        <dbReference type="ARBA" id="ARBA00009477"/>
    </source>
</evidence>
<feature type="domain" description="Multidrug resistance protein MdtA-like barrel-sandwich hybrid" evidence="4">
    <location>
        <begin position="62"/>
        <end position="188"/>
    </location>
</feature>
<dbReference type="Proteomes" id="UP001501600">
    <property type="component" value="Unassembled WGS sequence"/>
</dbReference>
<dbReference type="EMBL" id="BAABLF010000006">
    <property type="protein sequence ID" value="GAA5189074.1"/>
    <property type="molecule type" value="Genomic_DNA"/>
</dbReference>
<dbReference type="RefSeq" id="WP_345316008.1">
    <property type="nucleotide sequence ID" value="NZ_BAABLF010000006.1"/>
</dbReference>
<proteinExistence type="inferred from homology"/>
<dbReference type="InterPro" id="IPR006143">
    <property type="entry name" value="RND_pump_MFP"/>
</dbReference>
<evidence type="ECO:0000256" key="3">
    <source>
        <dbReference type="SAM" id="SignalP"/>
    </source>
</evidence>
<dbReference type="InterPro" id="IPR058792">
    <property type="entry name" value="Beta-barrel_RND_2"/>
</dbReference>
<dbReference type="NCBIfam" id="TIGR01730">
    <property type="entry name" value="RND_mfp"/>
    <property type="match status" value="1"/>
</dbReference>
<comment type="similarity">
    <text evidence="1">Belongs to the membrane fusion protein (MFP) (TC 8.A.1) family.</text>
</comment>
<evidence type="ECO:0000259" key="6">
    <source>
        <dbReference type="Pfam" id="PF25989"/>
    </source>
</evidence>
<feature type="chain" id="PRO_5046218494" evidence="3">
    <location>
        <begin position="26"/>
        <end position="351"/>
    </location>
</feature>
<organism evidence="7 8">
    <name type="scientific">Ferrimonas gelatinilytica</name>
    <dbReference type="NCBI Taxonomy" id="1255257"/>
    <lineage>
        <taxon>Bacteria</taxon>
        <taxon>Pseudomonadati</taxon>
        <taxon>Pseudomonadota</taxon>
        <taxon>Gammaproteobacteria</taxon>
        <taxon>Alteromonadales</taxon>
        <taxon>Ferrimonadaceae</taxon>
        <taxon>Ferrimonas</taxon>
    </lineage>
</organism>
<name>A0ABP9RY93_9GAMM</name>
<feature type="domain" description="YknX-like C-terminal permuted SH3-like" evidence="6">
    <location>
        <begin position="273"/>
        <end position="341"/>
    </location>
</feature>
<keyword evidence="3" id="KW-0732">Signal</keyword>
<dbReference type="Pfam" id="PF25917">
    <property type="entry name" value="BSH_RND"/>
    <property type="match status" value="1"/>
</dbReference>